<organism evidence="6">
    <name type="scientific">Sexangularia sp. CB-2014</name>
    <dbReference type="NCBI Taxonomy" id="1486929"/>
    <lineage>
        <taxon>Eukaryota</taxon>
        <taxon>Amoebozoa</taxon>
        <taxon>Tubulinea</taxon>
        <taxon>Elardia</taxon>
        <taxon>Arcellinida</taxon>
        <taxon>Arcellinida incertae sedis</taxon>
        <taxon>Sexangularia</taxon>
    </lineage>
</organism>
<name>A0A7S1YIM9_9EUKA</name>
<reference evidence="6" key="1">
    <citation type="submission" date="2021-01" db="EMBL/GenBank/DDBJ databases">
        <authorList>
            <person name="Corre E."/>
            <person name="Pelletier E."/>
            <person name="Niang G."/>
            <person name="Scheremetjew M."/>
            <person name="Finn R."/>
            <person name="Kale V."/>
            <person name="Holt S."/>
            <person name="Cochrane G."/>
            <person name="Meng A."/>
            <person name="Brown T."/>
            <person name="Cohen L."/>
        </authorList>
    </citation>
    <scope>NUCLEOTIDE SEQUENCE</scope>
    <source>
        <strain evidence="6">ATCC 50979</strain>
    </source>
</reference>
<evidence type="ECO:0000313" key="6">
    <source>
        <dbReference type="EMBL" id="CAD9302623.1"/>
    </source>
</evidence>
<comment type="cofactor">
    <cofactor evidence="1">
        <name>FAD</name>
        <dbReference type="ChEBI" id="CHEBI:57692"/>
    </cofactor>
</comment>
<dbReference type="AlphaFoldDB" id="A0A7S1YIM9"/>
<evidence type="ECO:0000256" key="4">
    <source>
        <dbReference type="ARBA" id="ARBA00022857"/>
    </source>
</evidence>
<keyword evidence="2" id="KW-0285">Flavoprotein</keyword>
<keyword evidence="4" id="KW-0521">NADP</keyword>
<dbReference type="GO" id="GO:0016491">
    <property type="term" value="F:oxidoreductase activity"/>
    <property type="evidence" value="ECO:0007669"/>
    <property type="project" value="UniProtKB-KW"/>
</dbReference>
<evidence type="ECO:0000256" key="1">
    <source>
        <dbReference type="ARBA" id="ARBA00001974"/>
    </source>
</evidence>
<dbReference type="EMBL" id="HBGL01011580">
    <property type="protein sequence ID" value="CAD9302623.1"/>
    <property type="molecule type" value="Transcribed_RNA"/>
</dbReference>
<dbReference type="Gene3D" id="3.40.50.720">
    <property type="entry name" value="NAD(P)-binding Rossmann-like Domain"/>
    <property type="match status" value="1"/>
</dbReference>
<dbReference type="InterPro" id="IPR036188">
    <property type="entry name" value="FAD/NAD-bd_sf"/>
</dbReference>
<protein>
    <recommendedName>
        <fullName evidence="7">Adrenodoxin-NADP(+) reductase</fullName>
    </recommendedName>
</protein>
<dbReference type="InterPro" id="IPR055275">
    <property type="entry name" value="Ferredox_Rdtase"/>
</dbReference>
<proteinExistence type="predicted"/>
<evidence type="ECO:0008006" key="7">
    <source>
        <dbReference type="Google" id="ProtNLM"/>
    </source>
</evidence>
<gene>
    <name evidence="6" type="ORF">SSP0437_LOCUS9025</name>
</gene>
<sequence>MIPAGLIRTGIAPDHQADKAIGQLLLNTLCDSERRNDGSLRFHVQMGHAWVGREGQGLVGAAASSLPGPLLLATGATTPRMLGVARKDSARVLAGQQVYYWYNGFVGERASGHHGWSPLPQIEASGSDVVIVGAGNVALDLARLLLSPESMLRPPATDMPSPAIDQLVAHPVRAVHIVVRRGAAEVKFTNRELRETLKVAGAVHLTRDELADPADPAVARDRTVKRRMKLWRETEQVPLDDARLVFHFHDQVSAYDEPDGSGPMNVRLTSGHAVSGVRFAAECLGFTSDPLPALPYDAAAQRVPTDPEGRVTDHGVYATGWARRGPEGIIASNKFDAEQVVQTIVDDAASGRVSYLNSGDEAAGSAFWQRYLQAVAPPAINSLSTWRAWDEAEQAAGEPRVKTLTQQDIEAAVKCNLGEE</sequence>
<dbReference type="Gene3D" id="3.50.50.60">
    <property type="entry name" value="FAD/NAD(P)-binding domain"/>
    <property type="match status" value="1"/>
</dbReference>
<evidence type="ECO:0000256" key="3">
    <source>
        <dbReference type="ARBA" id="ARBA00022827"/>
    </source>
</evidence>
<dbReference type="PANTHER" id="PTHR48467:SF1">
    <property type="entry name" value="GLUTAMATE SYNTHASE 1 [NADH], CHLOROPLASTIC-LIKE"/>
    <property type="match status" value="1"/>
</dbReference>
<evidence type="ECO:0000256" key="5">
    <source>
        <dbReference type="ARBA" id="ARBA00023002"/>
    </source>
</evidence>
<dbReference type="PANTHER" id="PTHR48467">
    <property type="entry name" value="GLUTAMATE SYNTHASE 1 [NADH], CHLOROPLASTIC-LIKE"/>
    <property type="match status" value="1"/>
</dbReference>
<evidence type="ECO:0000256" key="2">
    <source>
        <dbReference type="ARBA" id="ARBA00022630"/>
    </source>
</evidence>
<keyword evidence="5" id="KW-0560">Oxidoreductase</keyword>
<accession>A0A7S1YIM9</accession>
<keyword evidence="3" id="KW-0274">FAD</keyword>
<dbReference type="SUPFAM" id="SSF51905">
    <property type="entry name" value="FAD/NAD(P)-binding domain"/>
    <property type="match status" value="1"/>
</dbReference>